<organism evidence="2 3">
    <name type="scientific">Tegillarca granosa</name>
    <name type="common">Malaysian cockle</name>
    <name type="synonym">Anadara granosa</name>
    <dbReference type="NCBI Taxonomy" id="220873"/>
    <lineage>
        <taxon>Eukaryota</taxon>
        <taxon>Metazoa</taxon>
        <taxon>Spiralia</taxon>
        <taxon>Lophotrochozoa</taxon>
        <taxon>Mollusca</taxon>
        <taxon>Bivalvia</taxon>
        <taxon>Autobranchia</taxon>
        <taxon>Pteriomorphia</taxon>
        <taxon>Arcoida</taxon>
        <taxon>Arcoidea</taxon>
        <taxon>Arcidae</taxon>
        <taxon>Tegillarca</taxon>
    </lineage>
</organism>
<protein>
    <submittedName>
        <fullName evidence="2">Uncharacterized protein</fullName>
    </submittedName>
</protein>
<feature type="compositionally biased region" description="Basic and acidic residues" evidence="1">
    <location>
        <begin position="707"/>
        <end position="726"/>
    </location>
</feature>
<gene>
    <name evidence="2" type="ORF">KUTeg_017148</name>
</gene>
<name>A0ABQ9EMX1_TEGGR</name>
<evidence type="ECO:0000256" key="1">
    <source>
        <dbReference type="SAM" id="MobiDB-lite"/>
    </source>
</evidence>
<feature type="region of interest" description="Disordered" evidence="1">
    <location>
        <begin position="1"/>
        <end position="36"/>
    </location>
</feature>
<feature type="compositionally biased region" description="Basic and acidic residues" evidence="1">
    <location>
        <begin position="502"/>
        <end position="516"/>
    </location>
</feature>
<feature type="compositionally biased region" description="Basic and acidic residues" evidence="1">
    <location>
        <begin position="454"/>
        <end position="489"/>
    </location>
</feature>
<keyword evidence="3" id="KW-1185">Reference proteome</keyword>
<evidence type="ECO:0000313" key="2">
    <source>
        <dbReference type="EMBL" id="KAJ8306603.1"/>
    </source>
</evidence>
<feature type="compositionally biased region" description="Basic and acidic residues" evidence="1">
    <location>
        <begin position="631"/>
        <end position="652"/>
    </location>
</feature>
<dbReference type="EMBL" id="JARBDR010000813">
    <property type="protein sequence ID" value="KAJ8306603.1"/>
    <property type="molecule type" value="Genomic_DNA"/>
</dbReference>
<feature type="compositionally biased region" description="Basic and acidic residues" evidence="1">
    <location>
        <begin position="524"/>
        <end position="551"/>
    </location>
</feature>
<feature type="compositionally biased region" description="Polar residues" evidence="1">
    <location>
        <begin position="552"/>
        <end position="563"/>
    </location>
</feature>
<dbReference type="Proteomes" id="UP001217089">
    <property type="component" value="Unassembled WGS sequence"/>
</dbReference>
<feature type="compositionally biased region" description="Basic and acidic residues" evidence="1">
    <location>
        <begin position="564"/>
        <end position="594"/>
    </location>
</feature>
<comment type="caution">
    <text evidence="2">The sequence shown here is derived from an EMBL/GenBank/DDBJ whole genome shotgun (WGS) entry which is preliminary data.</text>
</comment>
<evidence type="ECO:0000313" key="3">
    <source>
        <dbReference type="Proteomes" id="UP001217089"/>
    </source>
</evidence>
<feature type="compositionally biased region" description="Low complexity" evidence="1">
    <location>
        <begin position="1"/>
        <end position="13"/>
    </location>
</feature>
<feature type="region of interest" description="Disordered" evidence="1">
    <location>
        <begin position="414"/>
        <end position="654"/>
    </location>
</feature>
<accession>A0ABQ9EMX1</accession>
<feature type="compositionally biased region" description="Basic and acidic residues" evidence="1">
    <location>
        <begin position="601"/>
        <end position="620"/>
    </location>
</feature>
<feature type="region of interest" description="Disordered" evidence="1">
    <location>
        <begin position="698"/>
        <end position="757"/>
    </location>
</feature>
<sequence>MSASSSDQSSASDGNPTPAKKQKTSDIDPPVSTSTQLATSIPYVTSVPVISGTTGSPALQTGALSFTISNGELHFKPVSVRENATTPVGIQPTSNALPGTIAMVKGLNPHNLKIPTPNQQIRTTAFVAQSPGISSSTAATFTVRPGMTLVARQGFPMQALQTAVQQAQQQQPKTLKGQTTSQVQIQPQQIQINPQTAVIQTSKVVQGHMALGQVSLTQFTQANPTSVNQTSPQSTVQFQHKLQPQLVTKILPNQTQPIQVKQLTKSQQMQIAQCKTVTQIPLVVTQLSQNSQQTSQPKVTTTLTQSQAPVMQTWTLTQIPQGLAKGQEISKSVNPLIINPVQAKLQPQASSLPKVLSPISPQTKPPLLTQAKPQEIQIKAQVIPDIKQSGNTTQIKLPIPSNVSIKKHEAVSVKSSNPNLLPKVNKEIPEKSTSSTTKSLNNVEVTVKSVPTADKSDSAKVASEPEKDQGSVKIKETTKEDGTQNKKSGEISSSIPTVVLEETAKEQKEIKKEIKEIPGMSKEGYLKENKIDLNKGNEGKTECSNKDKPEKGNNSQSENTSVKKVTEIETKVDEVVMKSEDDNKIDNEMEEKMDTSVSCESENKNDSLVKQEVKNEKVEPNVDSENSQDSVEFKKMESEPETKEVIDKKDDSVTGDFDAVGAMNWEDGIGTLEGSDLKFKMNEFGVLEVITDELECEETLNLSSESEDNKSKGGGDADDNDLKKSGDSINNVSVPSSDGDKKDEPVTPTAFRVGTVS</sequence>
<reference evidence="2 3" key="1">
    <citation type="submission" date="2022-12" db="EMBL/GenBank/DDBJ databases">
        <title>Chromosome-level genome of Tegillarca granosa.</title>
        <authorList>
            <person name="Kim J."/>
        </authorList>
    </citation>
    <scope>NUCLEOTIDE SEQUENCE [LARGE SCALE GENOMIC DNA]</scope>
    <source>
        <strain evidence="2">Teg-2019</strain>
        <tissue evidence="2">Adductor muscle</tissue>
    </source>
</reference>
<proteinExistence type="predicted"/>
<feature type="compositionally biased region" description="Polar residues" evidence="1">
    <location>
        <begin position="727"/>
        <end position="736"/>
    </location>
</feature>